<dbReference type="InterPro" id="IPR003265">
    <property type="entry name" value="HhH-GPD_domain"/>
</dbReference>
<dbReference type="InterPro" id="IPR011257">
    <property type="entry name" value="DNA_glycosylase"/>
</dbReference>
<evidence type="ECO:0000313" key="3">
    <source>
        <dbReference type="EMBL" id="CAF9926069.1"/>
    </source>
</evidence>
<keyword evidence="4" id="KW-1185">Reference proteome</keyword>
<feature type="compositionally biased region" description="Acidic residues" evidence="1">
    <location>
        <begin position="538"/>
        <end position="582"/>
    </location>
</feature>
<dbReference type="PANTHER" id="PTHR47203:SF1">
    <property type="entry name" value="HYPOTHETICAL BASE EXCISION DNA REPAIR PROTEIN (EUROFUNG)"/>
    <property type="match status" value="1"/>
</dbReference>
<dbReference type="SMART" id="SM00478">
    <property type="entry name" value="ENDO3c"/>
    <property type="match status" value="1"/>
</dbReference>
<dbReference type="Pfam" id="PF00730">
    <property type="entry name" value="HhH-GPD"/>
    <property type="match status" value="1"/>
</dbReference>
<feature type="compositionally biased region" description="Low complexity" evidence="1">
    <location>
        <begin position="583"/>
        <end position="595"/>
    </location>
</feature>
<dbReference type="Gene3D" id="1.10.1670.10">
    <property type="entry name" value="Helix-hairpin-Helix base-excision DNA repair enzymes (C-terminal)"/>
    <property type="match status" value="1"/>
</dbReference>
<feature type="compositionally biased region" description="Acidic residues" evidence="1">
    <location>
        <begin position="485"/>
        <end position="494"/>
    </location>
</feature>
<feature type="domain" description="HhH-GPD" evidence="2">
    <location>
        <begin position="169"/>
        <end position="388"/>
    </location>
</feature>
<dbReference type="OrthoDB" id="5607at2759"/>
<dbReference type="GO" id="GO:0000702">
    <property type="term" value="F:oxidized base lesion DNA N-glycosylase activity"/>
    <property type="evidence" value="ECO:0007669"/>
    <property type="project" value="UniProtKB-ARBA"/>
</dbReference>
<dbReference type="InterPro" id="IPR023170">
    <property type="entry name" value="HhH_base_excis_C"/>
</dbReference>
<feature type="compositionally biased region" description="Low complexity" evidence="1">
    <location>
        <begin position="18"/>
        <end position="42"/>
    </location>
</feature>
<dbReference type="CDD" id="cd00056">
    <property type="entry name" value="ENDO3c"/>
    <property type="match status" value="1"/>
</dbReference>
<organism evidence="3 4">
    <name type="scientific">Gomphillus americanus</name>
    <dbReference type="NCBI Taxonomy" id="1940652"/>
    <lineage>
        <taxon>Eukaryota</taxon>
        <taxon>Fungi</taxon>
        <taxon>Dikarya</taxon>
        <taxon>Ascomycota</taxon>
        <taxon>Pezizomycotina</taxon>
        <taxon>Lecanoromycetes</taxon>
        <taxon>OSLEUM clade</taxon>
        <taxon>Ostropomycetidae</taxon>
        <taxon>Ostropales</taxon>
        <taxon>Graphidaceae</taxon>
        <taxon>Gomphilloideae</taxon>
        <taxon>Gomphillus</taxon>
    </lineage>
</organism>
<evidence type="ECO:0000313" key="4">
    <source>
        <dbReference type="Proteomes" id="UP000664169"/>
    </source>
</evidence>
<comment type="caution">
    <text evidence="3">The sequence shown here is derived from an EMBL/GenBank/DDBJ whole genome shotgun (WGS) entry which is preliminary data.</text>
</comment>
<feature type="region of interest" description="Disordered" evidence="1">
    <location>
        <begin position="476"/>
        <end position="509"/>
    </location>
</feature>
<dbReference type="GO" id="GO:0006285">
    <property type="term" value="P:base-excision repair, AP site formation"/>
    <property type="evidence" value="ECO:0007669"/>
    <property type="project" value="UniProtKB-ARBA"/>
</dbReference>
<sequence>MAEKTSSSSKGKERATAPLPHGLSASLPLSGGSSGFSYASSSFTPINPPNGKPEVSANNERSNFTTVPTDSEDTNDELEDTPEVPAIAKSKKKSLLTVRVTYCLGVKLGVSPFPNFERPTLEECHHIHQLLEQEHGQIVIPEVPDMPSTTVAGCGNVPFVLEALIRTVISQNTTMAQANTAIANVVNTFGLIVDGPYSGTIDWNKVRLADPQLLINAIRPAGTQIKKSTHIRSILNEVWKDNLQRRLEIQTWDQEDRFILKREKYHVRSESEQHCAMWMADLSTAILRQKEKEILTLDFLHASTTSDAFERLNKFDGVGVKTAACVLLFCMQRPVFAVDTHVWRLCRWLKWVPTQQVSANNTFAHCDARVPDELKYSLHQLMILHGQTCKRCNAKDISTHNDPTCILEGHLRRHRFKNETERRTSVEIEEYEEDEDDDDIILSSIRKNRMFKKRRASTESTDTVITSKAPKLSLETPLVPGLSADDVDDEEDEPSSCLSAAPFESNSDDHISNDKAYDMFLIVCLAVTNNASRSENGKDDEEDIMDEEDEDVGEAEEDDEDMNEDDEEEEAWPAETDNEADSDYQSHSSSDDSQYGRASNNFNTDLRELYQ</sequence>
<protein>
    <recommendedName>
        <fullName evidence="2">HhH-GPD domain-containing protein</fullName>
    </recommendedName>
</protein>
<feature type="region of interest" description="Disordered" evidence="1">
    <location>
        <begin position="532"/>
        <end position="611"/>
    </location>
</feature>
<name>A0A8H3FMG4_9LECA</name>
<dbReference type="AlphaFoldDB" id="A0A8H3FMG4"/>
<dbReference type="EMBL" id="CAJPDQ010000024">
    <property type="protein sequence ID" value="CAF9926069.1"/>
    <property type="molecule type" value="Genomic_DNA"/>
</dbReference>
<reference evidence="3" key="1">
    <citation type="submission" date="2021-03" db="EMBL/GenBank/DDBJ databases">
        <authorList>
            <person name="Tagirdzhanova G."/>
        </authorList>
    </citation>
    <scope>NUCLEOTIDE SEQUENCE</scope>
</reference>
<dbReference type="Proteomes" id="UP000664169">
    <property type="component" value="Unassembled WGS sequence"/>
</dbReference>
<accession>A0A8H3FMG4</accession>
<feature type="compositionally biased region" description="Acidic residues" evidence="1">
    <location>
        <begin position="70"/>
        <end position="80"/>
    </location>
</feature>
<evidence type="ECO:0000256" key="1">
    <source>
        <dbReference type="SAM" id="MobiDB-lite"/>
    </source>
</evidence>
<gene>
    <name evidence="3" type="ORF">GOMPHAMPRED_004050</name>
</gene>
<evidence type="ECO:0000259" key="2">
    <source>
        <dbReference type="SMART" id="SM00478"/>
    </source>
</evidence>
<feature type="compositionally biased region" description="Polar residues" evidence="1">
    <location>
        <begin position="56"/>
        <end position="69"/>
    </location>
</feature>
<dbReference type="SUPFAM" id="SSF48150">
    <property type="entry name" value="DNA-glycosylase"/>
    <property type="match status" value="1"/>
</dbReference>
<dbReference type="PANTHER" id="PTHR47203">
    <property type="match status" value="1"/>
</dbReference>
<dbReference type="Gene3D" id="1.10.340.30">
    <property type="entry name" value="Hypothetical protein, domain 2"/>
    <property type="match status" value="1"/>
</dbReference>
<proteinExistence type="predicted"/>
<feature type="region of interest" description="Disordered" evidence="1">
    <location>
        <begin position="1"/>
        <end position="80"/>
    </location>
</feature>